<organism evidence="2 3">
    <name type="scientific">Halovenus carboxidivorans</name>
    <dbReference type="NCBI Taxonomy" id="2692199"/>
    <lineage>
        <taxon>Archaea</taxon>
        <taxon>Methanobacteriati</taxon>
        <taxon>Methanobacteriota</taxon>
        <taxon>Stenosarchaea group</taxon>
        <taxon>Halobacteria</taxon>
        <taxon>Halobacteriales</taxon>
        <taxon>Haloarculaceae</taxon>
        <taxon>Halovenus</taxon>
    </lineage>
</organism>
<comment type="caution">
    <text evidence="2">The sequence shown here is derived from an EMBL/GenBank/DDBJ whole genome shotgun (WGS) entry which is preliminary data.</text>
</comment>
<evidence type="ECO:0000313" key="2">
    <source>
        <dbReference type="EMBL" id="MXR51634.1"/>
    </source>
</evidence>
<dbReference type="InterPro" id="IPR005137">
    <property type="entry name" value="BtpA"/>
</dbReference>
<evidence type="ECO:0000256" key="1">
    <source>
        <dbReference type="ARBA" id="ARBA00006007"/>
    </source>
</evidence>
<dbReference type="Proteomes" id="UP000466535">
    <property type="component" value="Unassembled WGS sequence"/>
</dbReference>
<dbReference type="NCBIfam" id="TIGR00259">
    <property type="entry name" value="thylakoid_BtpA"/>
    <property type="match status" value="1"/>
</dbReference>
<dbReference type="Pfam" id="PF03437">
    <property type="entry name" value="BtpA"/>
    <property type="match status" value="1"/>
</dbReference>
<dbReference type="PANTHER" id="PTHR21381">
    <property type="entry name" value="ZGC:162297"/>
    <property type="match status" value="1"/>
</dbReference>
<gene>
    <name evidence="2" type="ORF">GRX03_08465</name>
</gene>
<dbReference type="InterPro" id="IPR011060">
    <property type="entry name" value="RibuloseP-bd_barrel"/>
</dbReference>
<dbReference type="SUPFAM" id="SSF51366">
    <property type="entry name" value="Ribulose-phoshate binding barrel"/>
    <property type="match status" value="1"/>
</dbReference>
<protein>
    <submittedName>
        <fullName evidence="2">BtpA/SgcQ family protein</fullName>
    </submittedName>
</protein>
<proteinExistence type="inferred from homology"/>
<accession>A0A6B0T0R4</accession>
<dbReference type="AlphaFoldDB" id="A0A6B0T0R4"/>
<dbReference type="PIRSF" id="PIRSF005956">
    <property type="entry name" value="BtpA"/>
    <property type="match status" value="1"/>
</dbReference>
<keyword evidence="3" id="KW-1185">Reference proteome</keyword>
<dbReference type="CDD" id="cd04722">
    <property type="entry name" value="TIM_phosphate_binding"/>
    <property type="match status" value="1"/>
</dbReference>
<name>A0A6B0T0R4_9EURY</name>
<sequence length="267" mass="27389">MEPPGLGGETPLIGMVHLPALPGAPEYDGSRAAIRDAACEDARALAASGFDAVLIENFGDTPFYPDSVPKHTVAELTATARAVDGTVDVPVGVNVLRNDAEAALSVAAAVGGAFVRVNVHAGVRATDQGWLEGSAHETMRLRERLDTDVAVYADVDVKHSASPVDRDIGALARETVERGLADGLIVSGPETGAAAEGETLEEVVAARDDCAPEVPVLVGSGVTVDNAAALLEVADGAIVGTAVKTGGVTTNRVDRERASALVERVRN</sequence>
<comment type="similarity">
    <text evidence="1">Belongs to the BtpA family.</text>
</comment>
<evidence type="ECO:0000313" key="3">
    <source>
        <dbReference type="Proteomes" id="UP000466535"/>
    </source>
</evidence>
<dbReference type="RefSeq" id="WP_159763778.1">
    <property type="nucleotide sequence ID" value="NZ_WUUT01000003.1"/>
</dbReference>
<dbReference type="OrthoDB" id="38543at2157"/>
<reference evidence="2 3" key="1">
    <citation type="submission" date="2019-12" db="EMBL/GenBank/DDBJ databases">
        <title>Isolation and characterization of three novel carbon monoxide-oxidizing members of Halobacteria from salione crusts and soils.</title>
        <authorList>
            <person name="Myers M.R."/>
            <person name="King G.M."/>
        </authorList>
    </citation>
    <scope>NUCLEOTIDE SEQUENCE [LARGE SCALE GENOMIC DNA]</scope>
    <source>
        <strain evidence="2 3">WSH3</strain>
    </source>
</reference>
<dbReference type="PANTHER" id="PTHR21381:SF3">
    <property type="entry name" value="SGC REGION PROTEIN SGCQ-RELATED"/>
    <property type="match status" value="1"/>
</dbReference>
<dbReference type="EMBL" id="WUUT01000003">
    <property type="protein sequence ID" value="MXR51634.1"/>
    <property type="molecule type" value="Genomic_DNA"/>
</dbReference>